<reference evidence="1" key="1">
    <citation type="submission" date="2017-08" db="EMBL/GenBank/DDBJ databases">
        <authorList>
            <person name="Imhoff J.F."/>
            <person name="Rahn T."/>
            <person name="Kuenzel S."/>
            <person name="Neulinger S.C."/>
        </authorList>
    </citation>
    <scope>NUCLEOTIDE SEQUENCE</scope>
    <source>
        <strain evidence="1">DSM 11080</strain>
    </source>
</reference>
<dbReference type="Proteomes" id="UP001296776">
    <property type="component" value="Unassembled WGS sequence"/>
</dbReference>
<evidence type="ECO:0000313" key="2">
    <source>
        <dbReference type="Proteomes" id="UP001296776"/>
    </source>
</evidence>
<evidence type="ECO:0000313" key="1">
    <source>
        <dbReference type="EMBL" id="MBK1707434.1"/>
    </source>
</evidence>
<reference evidence="1" key="2">
    <citation type="journal article" date="2020" name="Microorganisms">
        <title>Osmotic Adaptation and Compatible Solute Biosynthesis of Phototrophic Bacteria as Revealed from Genome Analyses.</title>
        <authorList>
            <person name="Imhoff J.F."/>
            <person name="Rahn T."/>
            <person name="Kunzel S."/>
            <person name="Keller A."/>
            <person name="Neulinger S.C."/>
        </authorList>
    </citation>
    <scope>NUCLEOTIDE SEQUENCE</scope>
    <source>
        <strain evidence="1">DSM 11080</strain>
    </source>
</reference>
<protein>
    <recommendedName>
        <fullName evidence="3">GIY-YIG nuclease family protein</fullName>
    </recommendedName>
</protein>
<gene>
    <name evidence="1" type="ORF">CKO40_23625</name>
</gene>
<keyword evidence="2" id="KW-1185">Reference proteome</keyword>
<sequence>MKEIYKITYPNGKIYVGKDLMGSINYFGSASSSLIEKDFTREQRKVFVIKKEIIWQSDTATDQEVNKKEIEYIREYNSNDSSVGYNQWPKHNNQS</sequence>
<evidence type="ECO:0008006" key="3">
    <source>
        <dbReference type="Google" id="ProtNLM"/>
    </source>
</evidence>
<comment type="caution">
    <text evidence="1">The sequence shown here is derived from an EMBL/GenBank/DDBJ whole genome shotgun (WGS) entry which is preliminary data.</text>
</comment>
<dbReference type="AlphaFoldDB" id="A0AAJ0XBZ1"/>
<organism evidence="1 2">
    <name type="scientific">Halochromatium glycolicum</name>
    <dbReference type="NCBI Taxonomy" id="85075"/>
    <lineage>
        <taxon>Bacteria</taxon>
        <taxon>Pseudomonadati</taxon>
        <taxon>Pseudomonadota</taxon>
        <taxon>Gammaproteobacteria</taxon>
        <taxon>Chromatiales</taxon>
        <taxon>Chromatiaceae</taxon>
        <taxon>Halochromatium</taxon>
    </lineage>
</organism>
<dbReference type="RefSeq" id="WP_200348917.1">
    <property type="nucleotide sequence ID" value="NZ_NRSJ01000108.1"/>
</dbReference>
<accession>A0AAJ0XBZ1</accession>
<name>A0AAJ0XBZ1_9GAMM</name>
<proteinExistence type="predicted"/>
<dbReference type="EMBL" id="NRSJ01000108">
    <property type="protein sequence ID" value="MBK1707434.1"/>
    <property type="molecule type" value="Genomic_DNA"/>
</dbReference>